<keyword evidence="5" id="KW-1185">Reference proteome</keyword>
<comment type="similarity">
    <text evidence="1">Belongs to the GerABKA family.</text>
</comment>
<evidence type="ECO:0000256" key="3">
    <source>
        <dbReference type="SAM" id="Phobius"/>
    </source>
</evidence>
<dbReference type="PANTHER" id="PTHR22550:SF5">
    <property type="entry name" value="LEUCINE ZIPPER PROTEIN 4"/>
    <property type="match status" value="1"/>
</dbReference>
<dbReference type="EMBL" id="CP034235">
    <property type="protein sequence ID" value="QGQ96146.1"/>
    <property type="molecule type" value="Genomic_DNA"/>
</dbReference>
<proteinExistence type="inferred from homology"/>
<dbReference type="AlphaFoldDB" id="A0A6B8RL46"/>
<feature type="transmembrane region" description="Helical" evidence="3">
    <location>
        <begin position="390"/>
        <end position="408"/>
    </location>
</feature>
<dbReference type="InterPro" id="IPR004995">
    <property type="entry name" value="Spore_Ger"/>
</dbReference>
<dbReference type="PIRSF" id="PIRSF005690">
    <property type="entry name" value="GerBA"/>
    <property type="match status" value="1"/>
</dbReference>
<dbReference type="PANTHER" id="PTHR22550">
    <property type="entry name" value="SPORE GERMINATION PROTEIN"/>
    <property type="match status" value="1"/>
</dbReference>
<evidence type="ECO:0000313" key="5">
    <source>
        <dbReference type="Proteomes" id="UP000426246"/>
    </source>
</evidence>
<evidence type="ECO:0000313" key="4">
    <source>
        <dbReference type="EMBL" id="QGQ96146.1"/>
    </source>
</evidence>
<feature type="transmembrane region" description="Helical" evidence="3">
    <location>
        <begin position="246"/>
        <end position="266"/>
    </location>
</feature>
<evidence type="ECO:0000256" key="1">
    <source>
        <dbReference type="ARBA" id="ARBA00005278"/>
    </source>
</evidence>
<dbReference type="GO" id="GO:0016020">
    <property type="term" value="C:membrane"/>
    <property type="evidence" value="ECO:0007669"/>
    <property type="project" value="InterPro"/>
</dbReference>
<dbReference type="Pfam" id="PF03323">
    <property type="entry name" value="GerA"/>
    <property type="match status" value="1"/>
</dbReference>
<dbReference type="KEGG" id="ppsc:EHS13_15315"/>
<reference evidence="5" key="1">
    <citation type="submission" date="2018-11" db="EMBL/GenBank/DDBJ databases">
        <title>Complete genome sequence of Paenibacillus sp. ML311-T8.</title>
        <authorList>
            <person name="Nam Y.-D."/>
            <person name="Kang J."/>
            <person name="Chung W.-H."/>
            <person name="Park Y.S."/>
        </authorList>
    </citation>
    <scope>NUCLEOTIDE SEQUENCE [LARGE SCALE GENOMIC DNA]</scope>
    <source>
        <strain evidence="5">ML311-T8</strain>
    </source>
</reference>
<sequence length="507" mass="57740">MRKKQAKSEVYNDILKTDLPDIAHLIKLSQKSSDFIRSTIFFSEQKLYLSYFGTLIDDKVFQRHLILALQDSVVDEEIKDIEEIRKWIPIEEIEFTDKIDVIQTKLMKGHVIVRLNENDQKCALIPLANKLGLRLNNDTENEFSVVGPKVGFVEDLETNIHLLRVKLNIPNLIVKEFTIGSISRSRIAIVYIEGVTNEQIIQTVEQRLSDIDFDVLFDSSMLDQIISDSSLTPFPLFLSTERRDRVVFALISGQVAFIMDGSPYFITGPSTLFDFFISPEDYYLPWILGSFFRLIRISGVIFSLFSTALYVAIMTFHYEVIPHNMLGPLVYSRLNVPFPPIMEALFLEITIEFLREAGARLPTKIGQTLGVVGGIIVGQAAVQAAFTSNILIIIVSLSALASFTTPIYKMANAIRFLRFPLLILAAVWGILGIFIGIGFLIVHLTRLKSLGHPYTVPIYPLRVKDLKDSFIRSSFQLINRRPGYSRAKSLLRYVPKSLKRKYDWDED</sequence>
<dbReference type="OrthoDB" id="1726708at2"/>
<accession>A0A6B8RL46</accession>
<dbReference type="Proteomes" id="UP000426246">
    <property type="component" value="Chromosome"/>
</dbReference>
<keyword evidence="3" id="KW-1133">Transmembrane helix</keyword>
<keyword evidence="2 3" id="KW-0472">Membrane</keyword>
<dbReference type="InterPro" id="IPR050768">
    <property type="entry name" value="UPF0353/GerABKA_families"/>
</dbReference>
<name>A0A6B8RL46_9BACL</name>
<organism evidence="4 5">
    <name type="scientific">Paenibacillus psychroresistens</name>
    <dbReference type="NCBI Taxonomy" id="1778678"/>
    <lineage>
        <taxon>Bacteria</taxon>
        <taxon>Bacillati</taxon>
        <taxon>Bacillota</taxon>
        <taxon>Bacilli</taxon>
        <taxon>Bacillales</taxon>
        <taxon>Paenibacillaceae</taxon>
        <taxon>Paenibacillus</taxon>
    </lineage>
</organism>
<dbReference type="GO" id="GO:0009847">
    <property type="term" value="P:spore germination"/>
    <property type="evidence" value="ECO:0007669"/>
    <property type="project" value="InterPro"/>
</dbReference>
<evidence type="ECO:0000256" key="2">
    <source>
        <dbReference type="ARBA" id="ARBA00023136"/>
    </source>
</evidence>
<feature type="transmembrane region" description="Helical" evidence="3">
    <location>
        <begin position="420"/>
        <end position="444"/>
    </location>
</feature>
<feature type="transmembrane region" description="Helical" evidence="3">
    <location>
        <begin position="286"/>
        <end position="313"/>
    </location>
</feature>
<gene>
    <name evidence="4" type="ORF">EHS13_15315</name>
</gene>
<protein>
    <submittedName>
        <fullName evidence="4">Spore germination protein</fullName>
    </submittedName>
</protein>
<dbReference type="RefSeq" id="WP_155701184.1">
    <property type="nucleotide sequence ID" value="NZ_CP034235.1"/>
</dbReference>
<keyword evidence="3" id="KW-0812">Transmembrane</keyword>